<reference evidence="2" key="1">
    <citation type="journal article" date="2017" name="Nat. Microbiol.">
        <title>Global analysis of biosynthetic gene clusters reveals vast potential of secondary metabolite production in Penicillium species.</title>
        <authorList>
            <person name="Nielsen J.C."/>
            <person name="Grijseels S."/>
            <person name="Prigent S."/>
            <person name="Ji B."/>
            <person name="Dainat J."/>
            <person name="Nielsen K.F."/>
            <person name="Frisvad J.C."/>
            <person name="Workman M."/>
            <person name="Nielsen J."/>
        </authorList>
    </citation>
    <scope>NUCLEOTIDE SEQUENCE [LARGE SCALE GENOMIC DNA]</scope>
    <source>
        <strain evidence="2">IBT 29486</strain>
    </source>
</reference>
<dbReference type="OrthoDB" id="4177946at2759"/>
<dbReference type="Proteomes" id="UP000191518">
    <property type="component" value="Unassembled WGS sequence"/>
</dbReference>
<proteinExistence type="predicted"/>
<dbReference type="AlphaFoldDB" id="A0A1V6SC77"/>
<dbReference type="EMBL" id="MDYP01000002">
    <property type="protein sequence ID" value="OQE11615.1"/>
    <property type="molecule type" value="Genomic_DNA"/>
</dbReference>
<protein>
    <submittedName>
        <fullName evidence="1">Uncharacterized protein</fullName>
    </submittedName>
</protein>
<evidence type="ECO:0000313" key="2">
    <source>
        <dbReference type="Proteomes" id="UP000191518"/>
    </source>
</evidence>
<keyword evidence="2" id="KW-1185">Reference proteome</keyword>
<comment type="caution">
    <text evidence="1">The sequence shown here is derived from an EMBL/GenBank/DDBJ whole genome shotgun (WGS) entry which is preliminary data.</text>
</comment>
<name>A0A1V6SC77_9EURO</name>
<sequence length="183" mass="21502">MTVENQKTITHNYIDIPIIDIFVEFVENNSNYENSVKSMLSGILTYYFPANMGYVVGPKPNRNNKHFHFLISRLQRHFSGDQGIFDFALVKAKRPTDTSEESLEQLTEALEDSNTEHGRFWAILAVDKHLEFYEYYRDLPKNENLLPWCPPCQFTNSFHIRHNCEVIDWVFNYMRQNGVASAR</sequence>
<organism evidence="1 2">
    <name type="scientific">Penicillium vulpinum</name>
    <dbReference type="NCBI Taxonomy" id="29845"/>
    <lineage>
        <taxon>Eukaryota</taxon>
        <taxon>Fungi</taxon>
        <taxon>Dikarya</taxon>
        <taxon>Ascomycota</taxon>
        <taxon>Pezizomycotina</taxon>
        <taxon>Eurotiomycetes</taxon>
        <taxon>Eurotiomycetidae</taxon>
        <taxon>Eurotiales</taxon>
        <taxon>Aspergillaceae</taxon>
        <taxon>Penicillium</taxon>
    </lineage>
</organism>
<evidence type="ECO:0000313" key="1">
    <source>
        <dbReference type="EMBL" id="OQE11615.1"/>
    </source>
</evidence>
<gene>
    <name evidence="1" type="ORF">PENVUL_c002G01861</name>
</gene>
<accession>A0A1V6SC77</accession>